<sequence length="186" mass="20453">MEILKEDYPIKLPLLTSDNEGSDSGDSGDPWGSDDSQELAGGELEEEDWQSLDPLPTDPDGDRPASDFVEPDEVDPDATEVDSEPDDPGDRPAAMFRRFTMAIDLPAVANQLTIDLVKSKIPGQLAESTITNYCRQRNLPRMCHLCGACFRPTGHHTGSMPRSRDTSQGARAHAHRSPPRHAKGRY</sequence>
<dbReference type="EMBL" id="JAHDYR010000064">
    <property type="protein sequence ID" value="KAG9390567.1"/>
    <property type="molecule type" value="Genomic_DNA"/>
</dbReference>
<accession>A0A8J6B5Q4</accession>
<feature type="compositionally biased region" description="Low complexity" evidence="1">
    <location>
        <begin position="17"/>
        <end position="34"/>
    </location>
</feature>
<name>A0A8J6B5Q4_9EUKA</name>
<feature type="compositionally biased region" description="Basic residues" evidence="1">
    <location>
        <begin position="172"/>
        <end position="186"/>
    </location>
</feature>
<comment type="caution">
    <text evidence="2">The sequence shown here is derived from an EMBL/GenBank/DDBJ whole genome shotgun (WGS) entry which is preliminary data.</text>
</comment>
<gene>
    <name evidence="2" type="ORF">J8273_7918</name>
</gene>
<organism evidence="2 3">
    <name type="scientific">Carpediemonas membranifera</name>
    <dbReference type="NCBI Taxonomy" id="201153"/>
    <lineage>
        <taxon>Eukaryota</taxon>
        <taxon>Metamonada</taxon>
        <taxon>Carpediemonas-like organisms</taxon>
        <taxon>Carpediemonas</taxon>
    </lineage>
</organism>
<reference evidence="2" key="1">
    <citation type="submission" date="2021-05" db="EMBL/GenBank/DDBJ databases">
        <title>A free-living protist that lacks canonical eukaryotic 1 DNA replication and segregation systems.</title>
        <authorList>
            <person name="Salas-Leiva D.E."/>
            <person name="Tromer E.C."/>
            <person name="Curtis B.A."/>
            <person name="Jerlstrom-Hultqvist J."/>
            <person name="Kolisko M."/>
            <person name="Yi Z."/>
            <person name="Salas-Leiva J.S."/>
            <person name="Gallot-Lavallee L."/>
            <person name="Kops G.J.P.L."/>
            <person name="Archibald J.M."/>
            <person name="Simpson A.G.B."/>
            <person name="Roger A.J."/>
        </authorList>
    </citation>
    <scope>NUCLEOTIDE SEQUENCE</scope>
    <source>
        <strain evidence="2">BICM</strain>
    </source>
</reference>
<feature type="region of interest" description="Disordered" evidence="1">
    <location>
        <begin position="154"/>
        <end position="186"/>
    </location>
</feature>
<dbReference type="AlphaFoldDB" id="A0A8J6B5Q4"/>
<evidence type="ECO:0000313" key="2">
    <source>
        <dbReference type="EMBL" id="KAG9390567.1"/>
    </source>
</evidence>
<proteinExistence type="predicted"/>
<protein>
    <submittedName>
        <fullName evidence="2">Uncharacterized protein</fullName>
    </submittedName>
</protein>
<feature type="compositionally biased region" description="Acidic residues" evidence="1">
    <location>
        <begin position="69"/>
        <end position="87"/>
    </location>
</feature>
<evidence type="ECO:0000256" key="1">
    <source>
        <dbReference type="SAM" id="MobiDB-lite"/>
    </source>
</evidence>
<keyword evidence="3" id="KW-1185">Reference proteome</keyword>
<evidence type="ECO:0000313" key="3">
    <source>
        <dbReference type="Proteomes" id="UP000717585"/>
    </source>
</evidence>
<feature type="region of interest" description="Disordered" evidence="1">
    <location>
        <begin position="1"/>
        <end position="92"/>
    </location>
</feature>
<dbReference type="Proteomes" id="UP000717585">
    <property type="component" value="Unassembled WGS sequence"/>
</dbReference>